<dbReference type="AlphaFoldDB" id="A0A1G4B3R5"/>
<keyword evidence="1" id="KW-0732">Signal</keyword>
<name>A0A1G4B3R5_9PEZI</name>
<reference evidence="2 3" key="1">
    <citation type="submission" date="2016-09" db="EMBL/GenBank/DDBJ databases">
        <authorList>
            <person name="Capua I."/>
            <person name="De Benedictis P."/>
            <person name="Joannis T."/>
            <person name="Lombin L.H."/>
            <person name="Cattoli G."/>
        </authorList>
    </citation>
    <scope>NUCLEOTIDE SEQUENCE [LARGE SCALE GENOMIC DNA]</scope>
    <source>
        <strain evidence="2 3">IMI 309357</strain>
    </source>
</reference>
<feature type="chain" id="PRO_5009602435" evidence="1">
    <location>
        <begin position="17"/>
        <end position="232"/>
    </location>
</feature>
<accession>A0A1G4B3R5</accession>
<keyword evidence="3" id="KW-1185">Reference proteome</keyword>
<gene>
    <name evidence="2" type="ORF">CORC01_08734</name>
</gene>
<dbReference type="GeneID" id="34561874"/>
<protein>
    <submittedName>
        <fullName evidence="2">Uncharacterized protein</fullName>
    </submittedName>
</protein>
<dbReference type="EMBL" id="MJBS01000075">
    <property type="protein sequence ID" value="OHE96041.1"/>
    <property type="molecule type" value="Genomic_DNA"/>
</dbReference>
<comment type="caution">
    <text evidence="2">The sequence shown here is derived from an EMBL/GenBank/DDBJ whole genome shotgun (WGS) entry which is preliminary data.</text>
</comment>
<sequence length="232" mass="25565">MGNLLPFVIYWGIAAAADCTRNDVVRWGPFEHNPDRNLPTSVGQTESYAWDNNWITIEMLSTKVAVNPYHEAPKDYTTLNIVNHGSLNLRVRIETGHGEPWEYFLPSNVNCDVGDYFIHADAPYQPISDSALSAAVDDEHASIGFSRFAAFDKALYHCSKPGKVIIRLSGISIPLVILASALNQGITLNIFVTMASSTFRQHSSLAAVNTASQIIHPINKPFIGKLVDIPSR</sequence>
<feature type="signal peptide" evidence="1">
    <location>
        <begin position="1"/>
        <end position="16"/>
    </location>
</feature>
<dbReference type="Proteomes" id="UP000176998">
    <property type="component" value="Unassembled WGS sequence"/>
</dbReference>
<evidence type="ECO:0000313" key="3">
    <source>
        <dbReference type="Proteomes" id="UP000176998"/>
    </source>
</evidence>
<evidence type="ECO:0000313" key="2">
    <source>
        <dbReference type="EMBL" id="OHE96041.1"/>
    </source>
</evidence>
<dbReference type="RefSeq" id="XP_022473202.1">
    <property type="nucleotide sequence ID" value="XM_022620364.1"/>
</dbReference>
<proteinExistence type="predicted"/>
<evidence type="ECO:0000256" key="1">
    <source>
        <dbReference type="SAM" id="SignalP"/>
    </source>
</evidence>
<organism evidence="2 3">
    <name type="scientific">Colletotrichum orchidophilum</name>
    <dbReference type="NCBI Taxonomy" id="1209926"/>
    <lineage>
        <taxon>Eukaryota</taxon>
        <taxon>Fungi</taxon>
        <taxon>Dikarya</taxon>
        <taxon>Ascomycota</taxon>
        <taxon>Pezizomycotina</taxon>
        <taxon>Sordariomycetes</taxon>
        <taxon>Hypocreomycetidae</taxon>
        <taxon>Glomerellales</taxon>
        <taxon>Glomerellaceae</taxon>
        <taxon>Colletotrichum</taxon>
    </lineage>
</organism>